<feature type="region of interest" description="Disordered" evidence="1">
    <location>
        <begin position="22"/>
        <end position="45"/>
    </location>
</feature>
<protein>
    <submittedName>
        <fullName evidence="2">Uncharacterized protein</fullName>
    </submittedName>
</protein>
<dbReference type="AlphaFoldDB" id="A0A0D0CXP3"/>
<feature type="compositionally biased region" description="Low complexity" evidence="1">
    <location>
        <begin position="26"/>
        <end position="37"/>
    </location>
</feature>
<dbReference type="Proteomes" id="UP000054538">
    <property type="component" value="Unassembled WGS sequence"/>
</dbReference>
<evidence type="ECO:0000256" key="1">
    <source>
        <dbReference type="SAM" id="MobiDB-lite"/>
    </source>
</evidence>
<evidence type="ECO:0000313" key="3">
    <source>
        <dbReference type="Proteomes" id="UP000054538"/>
    </source>
</evidence>
<proteinExistence type="predicted"/>
<dbReference type="EMBL" id="KN831128">
    <property type="protein sequence ID" value="KIK72184.1"/>
    <property type="molecule type" value="Genomic_DNA"/>
</dbReference>
<name>A0A0D0CXP3_9AGAM</name>
<sequence length="136" mass="14014">MPPLSPVKGGLQSILANQATLGAVEGSNPNPGSSKGSIPRPFQRPHLSIHMGHIKAAGYPLEAGPSPSKKAKALVSKSRPKTPSVTQKAKFANDVGVTPSASINVYHPLAGSPPHSIPRASALELIAMPINPLLDP</sequence>
<evidence type="ECO:0000313" key="2">
    <source>
        <dbReference type="EMBL" id="KIK72184.1"/>
    </source>
</evidence>
<reference evidence="2 3" key="1">
    <citation type="submission" date="2014-04" db="EMBL/GenBank/DDBJ databases">
        <authorList>
            <consortium name="DOE Joint Genome Institute"/>
            <person name="Kuo A."/>
            <person name="Kohler A."/>
            <person name="Jargeat P."/>
            <person name="Nagy L.G."/>
            <person name="Floudas D."/>
            <person name="Copeland A."/>
            <person name="Barry K.W."/>
            <person name="Cichocki N."/>
            <person name="Veneault-Fourrey C."/>
            <person name="LaButti K."/>
            <person name="Lindquist E.A."/>
            <person name="Lipzen A."/>
            <person name="Lundell T."/>
            <person name="Morin E."/>
            <person name="Murat C."/>
            <person name="Sun H."/>
            <person name="Tunlid A."/>
            <person name="Henrissat B."/>
            <person name="Grigoriev I.V."/>
            <person name="Hibbett D.S."/>
            <person name="Martin F."/>
            <person name="Nordberg H.P."/>
            <person name="Cantor M.N."/>
            <person name="Hua S.X."/>
        </authorList>
    </citation>
    <scope>NUCLEOTIDE SEQUENCE [LARGE SCALE GENOMIC DNA]</scope>
    <source>
        <strain evidence="2 3">Ve08.2h10</strain>
    </source>
</reference>
<dbReference type="HOGENOM" id="CLU_040073_3_1_1"/>
<feature type="region of interest" description="Disordered" evidence="1">
    <location>
        <begin position="58"/>
        <end position="88"/>
    </location>
</feature>
<keyword evidence="3" id="KW-1185">Reference proteome</keyword>
<dbReference type="InParanoid" id="A0A0D0CXP3"/>
<organism evidence="2 3">
    <name type="scientific">Paxillus rubicundulus Ve08.2h10</name>
    <dbReference type="NCBI Taxonomy" id="930991"/>
    <lineage>
        <taxon>Eukaryota</taxon>
        <taxon>Fungi</taxon>
        <taxon>Dikarya</taxon>
        <taxon>Basidiomycota</taxon>
        <taxon>Agaricomycotina</taxon>
        <taxon>Agaricomycetes</taxon>
        <taxon>Agaricomycetidae</taxon>
        <taxon>Boletales</taxon>
        <taxon>Paxilineae</taxon>
        <taxon>Paxillaceae</taxon>
        <taxon>Paxillus</taxon>
    </lineage>
</organism>
<gene>
    <name evidence="2" type="ORF">PAXRUDRAFT_22289</name>
</gene>
<accession>A0A0D0CXP3</accession>
<reference evidence="3" key="2">
    <citation type="submission" date="2015-01" db="EMBL/GenBank/DDBJ databases">
        <title>Evolutionary Origins and Diversification of the Mycorrhizal Mutualists.</title>
        <authorList>
            <consortium name="DOE Joint Genome Institute"/>
            <consortium name="Mycorrhizal Genomics Consortium"/>
            <person name="Kohler A."/>
            <person name="Kuo A."/>
            <person name="Nagy L.G."/>
            <person name="Floudas D."/>
            <person name="Copeland A."/>
            <person name="Barry K.W."/>
            <person name="Cichocki N."/>
            <person name="Veneault-Fourrey C."/>
            <person name="LaButti K."/>
            <person name="Lindquist E.A."/>
            <person name="Lipzen A."/>
            <person name="Lundell T."/>
            <person name="Morin E."/>
            <person name="Murat C."/>
            <person name="Riley R."/>
            <person name="Ohm R."/>
            <person name="Sun H."/>
            <person name="Tunlid A."/>
            <person name="Henrissat B."/>
            <person name="Grigoriev I.V."/>
            <person name="Hibbett D.S."/>
            <person name="Martin F."/>
        </authorList>
    </citation>
    <scope>NUCLEOTIDE SEQUENCE [LARGE SCALE GENOMIC DNA]</scope>
    <source>
        <strain evidence="3">Ve08.2h10</strain>
    </source>
</reference>